<protein>
    <recommendedName>
        <fullName evidence="1">Ppx/GppA phosphatase N-terminal domain-containing protein</fullName>
    </recommendedName>
</protein>
<dbReference type="PANTHER" id="PTHR30005">
    <property type="entry name" value="EXOPOLYPHOSPHATASE"/>
    <property type="match status" value="1"/>
</dbReference>
<dbReference type="CDD" id="cd24055">
    <property type="entry name" value="ASKHA_NBD_ChPPX-like"/>
    <property type="match status" value="1"/>
</dbReference>
<evidence type="ECO:0000259" key="1">
    <source>
        <dbReference type="Pfam" id="PF02541"/>
    </source>
</evidence>
<dbReference type="SUPFAM" id="SSF53067">
    <property type="entry name" value="Actin-like ATPase domain"/>
    <property type="match status" value="2"/>
</dbReference>
<dbReference type="Gene3D" id="3.30.420.150">
    <property type="entry name" value="Exopolyphosphatase. Domain 2"/>
    <property type="match status" value="1"/>
</dbReference>
<dbReference type="PANTHER" id="PTHR30005:SF0">
    <property type="entry name" value="RETROGRADE REGULATION PROTEIN 2"/>
    <property type="match status" value="1"/>
</dbReference>
<dbReference type="EMBL" id="JARJOW010000006">
    <property type="protein sequence ID" value="MDF5691146.1"/>
    <property type="molecule type" value="Genomic_DNA"/>
</dbReference>
<dbReference type="InterPro" id="IPR003695">
    <property type="entry name" value="Ppx_GppA_N"/>
</dbReference>
<dbReference type="Proteomes" id="UP001321344">
    <property type="component" value="Unassembled WGS sequence"/>
</dbReference>
<feature type="domain" description="Ppx/GppA phosphatase N-terminal" evidence="1">
    <location>
        <begin position="24"/>
        <end position="307"/>
    </location>
</feature>
<dbReference type="Pfam" id="PF02541">
    <property type="entry name" value="Ppx-GppA"/>
    <property type="match status" value="1"/>
</dbReference>
<evidence type="ECO:0000313" key="2">
    <source>
        <dbReference type="EMBL" id="MDF5691146.1"/>
    </source>
</evidence>
<gene>
    <name evidence="2" type="ORF">PQG43_09735</name>
</gene>
<dbReference type="RefSeq" id="WP_276344514.1">
    <property type="nucleotide sequence ID" value="NZ_JARJOW010000006.1"/>
</dbReference>
<organism evidence="2 3">
    <name type="scientific">Aquirufa aurantiipilula</name>
    <dbReference type="NCBI Taxonomy" id="2696561"/>
    <lineage>
        <taxon>Bacteria</taxon>
        <taxon>Pseudomonadati</taxon>
        <taxon>Bacteroidota</taxon>
        <taxon>Cytophagia</taxon>
        <taxon>Cytophagales</taxon>
        <taxon>Flectobacillaceae</taxon>
        <taxon>Aquirufa</taxon>
    </lineage>
</organism>
<keyword evidence="3" id="KW-1185">Reference proteome</keyword>
<dbReference type="InterPro" id="IPR043129">
    <property type="entry name" value="ATPase_NBD"/>
</dbReference>
<sequence length="316" mass="35203">MMKPRAIIDLGTNTFQLLIAQKSESDGRMNVLAHEQRPVSLGKGAMGTDILQEDAIERAILTLKEFKQIANAYQCPDNQINALGTSIIRRAKNTPEFLDKIQEEVGIQVEVISGIREAELIYQGICSSLPDPWKATSLVMDIGGGSVEFILFQGSQVLGKISLEIGGLQLQSLFHDQGEFHERLSGPLVAYIQQALGPLDHLCQHNKPQVLIGAAGAFETLLDLQLAQAGTEKLSSMSAYPLSIPQFYANKDHIEQISYDERVKMPGMKKFRASILPYANTLISQVLQRYDIPEMWISTFSLKEGYWFYLQSQADK</sequence>
<evidence type="ECO:0000313" key="3">
    <source>
        <dbReference type="Proteomes" id="UP001321344"/>
    </source>
</evidence>
<comment type="caution">
    <text evidence="2">The sequence shown here is derived from an EMBL/GenBank/DDBJ whole genome shotgun (WGS) entry which is preliminary data.</text>
</comment>
<dbReference type="Gene3D" id="3.30.420.40">
    <property type="match status" value="1"/>
</dbReference>
<reference evidence="2 3" key="1">
    <citation type="submission" date="2023-03" db="EMBL/GenBank/DDBJ databases">
        <title>Genome sequencing of Aquirufa.</title>
        <authorList>
            <person name="Pitt A."/>
            <person name="Hahn M.W."/>
        </authorList>
    </citation>
    <scope>NUCLEOTIDE SEQUENCE [LARGE SCALE GENOMIC DNA]</scope>
    <source>
        <strain evidence="2 3">WAEICH-18A</strain>
    </source>
</reference>
<accession>A0ABT6BKY2</accession>
<proteinExistence type="predicted"/>
<name>A0ABT6BKY2_9BACT</name>
<dbReference type="InterPro" id="IPR050273">
    <property type="entry name" value="GppA/Ppx_hydrolase"/>
</dbReference>